<keyword evidence="14" id="KW-0732">Signal</keyword>
<keyword evidence="8" id="KW-0119">Carbohydrate metabolism</keyword>
<evidence type="ECO:0000256" key="14">
    <source>
        <dbReference type="SAM" id="SignalP"/>
    </source>
</evidence>
<evidence type="ECO:0000256" key="1">
    <source>
        <dbReference type="ARBA" id="ARBA00000382"/>
    </source>
</evidence>
<evidence type="ECO:0000256" key="3">
    <source>
        <dbReference type="ARBA" id="ARBA00012780"/>
    </source>
</evidence>
<dbReference type="InterPro" id="IPR050732">
    <property type="entry name" value="Beta-glucan_modifiers"/>
</dbReference>
<evidence type="ECO:0000256" key="6">
    <source>
        <dbReference type="ARBA" id="ARBA00023136"/>
    </source>
</evidence>
<keyword evidence="9" id="KW-0961">Cell wall biogenesis/degradation</keyword>
<dbReference type="GO" id="GO:0071555">
    <property type="term" value="P:cell wall organization"/>
    <property type="evidence" value="ECO:0007669"/>
    <property type="project" value="UniProtKB-KW"/>
</dbReference>
<evidence type="ECO:0000313" key="15">
    <source>
        <dbReference type="EMBL" id="AIG55619.1"/>
    </source>
</evidence>
<dbReference type="GO" id="GO:0042973">
    <property type="term" value="F:glucan endo-1,3-beta-D-glucosidase activity"/>
    <property type="evidence" value="ECO:0007669"/>
    <property type="project" value="UniProtKB-EC"/>
</dbReference>
<dbReference type="EMBL" id="KM038158">
    <property type="protein sequence ID" value="AIG55619.1"/>
    <property type="molecule type" value="Genomic_DNA"/>
</dbReference>
<dbReference type="GO" id="GO:0005886">
    <property type="term" value="C:plasma membrane"/>
    <property type="evidence" value="ECO:0007669"/>
    <property type="project" value="UniProtKB-SubCell"/>
</dbReference>
<evidence type="ECO:0000256" key="2">
    <source>
        <dbReference type="ARBA" id="ARBA00004236"/>
    </source>
</evidence>
<dbReference type="PANTHER" id="PTHR16631">
    <property type="entry name" value="GLUCAN 1,3-BETA-GLUCOSIDASE"/>
    <property type="match status" value="1"/>
</dbReference>
<keyword evidence="10" id="KW-0624">Polysaccharide degradation</keyword>
<comment type="subcellular location">
    <subcellularLocation>
        <location evidence="2">Cell membrane</location>
    </subcellularLocation>
</comment>
<evidence type="ECO:0000256" key="12">
    <source>
        <dbReference type="ARBA" id="ARBA00042373"/>
    </source>
</evidence>
<proteinExistence type="predicted"/>
<evidence type="ECO:0000256" key="5">
    <source>
        <dbReference type="ARBA" id="ARBA00022801"/>
    </source>
</evidence>
<keyword evidence="4" id="KW-1003">Cell membrane</keyword>
<reference evidence="15" key="1">
    <citation type="journal article" date="2014" name="Genome Biol. Evol.">
        <title>The secreted proteins of Achlya hypogyna and Thraustotheca clavata identify the ancestral oomycete secretome and reveal gene acquisitions by horizontal gene transfer.</title>
        <authorList>
            <person name="Misner I."/>
            <person name="Blouin N."/>
            <person name="Leonard G."/>
            <person name="Richards T.A."/>
            <person name="Lane C.E."/>
        </authorList>
    </citation>
    <scope>NUCLEOTIDE SEQUENCE</scope>
    <source>
        <strain evidence="15">ATCC 34112</strain>
    </source>
</reference>
<evidence type="ECO:0000256" key="9">
    <source>
        <dbReference type="ARBA" id="ARBA00023316"/>
    </source>
</evidence>
<dbReference type="InterPro" id="IPR017853">
    <property type="entry name" value="GH"/>
</dbReference>
<evidence type="ECO:0000256" key="13">
    <source>
        <dbReference type="ARBA" id="ARBA00043078"/>
    </source>
</evidence>
<dbReference type="GO" id="GO:0000272">
    <property type="term" value="P:polysaccharide catabolic process"/>
    <property type="evidence" value="ECO:0007669"/>
    <property type="project" value="UniProtKB-KW"/>
</dbReference>
<keyword evidence="6" id="KW-0472">Membrane</keyword>
<dbReference type="PROSITE" id="PS50231">
    <property type="entry name" value="RICIN_B_LECTIN"/>
    <property type="match status" value="1"/>
</dbReference>
<dbReference type="PANTHER" id="PTHR16631:SF17">
    <property type="entry name" value="GLUCAN ENDO-1,3-BETA-GLUCOSIDASE BTGC"/>
    <property type="match status" value="1"/>
</dbReference>
<evidence type="ECO:0000256" key="10">
    <source>
        <dbReference type="ARBA" id="ARBA00023326"/>
    </source>
</evidence>
<evidence type="ECO:0000256" key="11">
    <source>
        <dbReference type="ARBA" id="ARBA00037649"/>
    </source>
</evidence>
<dbReference type="SUPFAM" id="SSF50370">
    <property type="entry name" value="Ricin B-like lectins"/>
    <property type="match status" value="1"/>
</dbReference>
<feature type="signal peptide" evidence="14">
    <location>
        <begin position="1"/>
        <end position="18"/>
    </location>
</feature>
<sequence>MLGPILLGIICLVYFTIGQSIPTQQAVCYTPFHLSCYSNGNIAELTAAIDADFKIMAYTVSIVRTYYSQHYGIQVAPVAAKYNIQLYLGVYMTTESWGQVEIAAAVQAVKDYPNTILALLFGNENLYNPRLNFGTNSADDILSIATNTRRQILRDSGRWVPIGTSQRVTEWVESSIDSQTYKLANGVCSSGTSEFCSNWYYYPLDILGVNIYPFFDPNYNSNQPFALLNILWCKMVEKFGSTKIRPTESGFPSAGSAPYMAPNNWPSVDGEANYYNAMTQWRPADGGGPLFWFTAFDLPDSALAHSDYERHFGLFNIDRSWKSSKFPAWNNRASVGIQHILYTISENVLSEWNQGLWTYNPTTMQFQVAITGQCLDAYQTYNGYGLHTWLCDAWNNNQKWVIDSSQKYIRHAIHSN</sequence>
<dbReference type="AlphaFoldDB" id="A0A0A7CMH2"/>
<organism evidence="15">
    <name type="scientific">Thraustotheca clavata</name>
    <dbReference type="NCBI Taxonomy" id="74557"/>
    <lineage>
        <taxon>Eukaryota</taxon>
        <taxon>Sar</taxon>
        <taxon>Stramenopiles</taxon>
        <taxon>Oomycota</taxon>
        <taxon>Saprolegniomycetes</taxon>
        <taxon>Saprolegniales</taxon>
        <taxon>Achlyaceae</taxon>
        <taxon>Thraustotheca</taxon>
    </lineage>
</organism>
<evidence type="ECO:0000256" key="4">
    <source>
        <dbReference type="ARBA" id="ARBA00022475"/>
    </source>
</evidence>
<comment type="function">
    <text evidence="11">Glucanases play a role in cell expansion during growth, in cell-cell fusion during mating, and in spore release during sporulation. This enzyme may be involved in beta-glucan degradation. Active on laminarin and lichenan.</text>
</comment>
<dbReference type="EC" id="3.2.1.39" evidence="3"/>
<feature type="chain" id="PRO_5002036987" description="glucan endo-1,3-beta-D-glucosidase" evidence="14">
    <location>
        <begin position="19"/>
        <end position="416"/>
    </location>
</feature>
<dbReference type="Gene3D" id="2.80.10.50">
    <property type="match status" value="1"/>
</dbReference>
<dbReference type="Gene3D" id="3.20.20.80">
    <property type="entry name" value="Glycosidases"/>
    <property type="match status" value="1"/>
</dbReference>
<protein>
    <recommendedName>
        <fullName evidence="3">glucan endo-1,3-beta-D-glucosidase</fullName>
        <ecNumber evidence="3">3.2.1.39</ecNumber>
    </recommendedName>
    <alternativeName>
        <fullName evidence="13">Endo-1,3-beta-glucanase btgC</fullName>
    </alternativeName>
    <alternativeName>
        <fullName evidence="12">Laminarinase btgC</fullName>
    </alternativeName>
</protein>
<dbReference type="InterPro" id="IPR035992">
    <property type="entry name" value="Ricin_B-like_lectins"/>
</dbReference>
<comment type="catalytic activity">
    <reaction evidence="1">
        <text>Hydrolysis of (1-&gt;3)-beta-D-glucosidic linkages in (1-&gt;3)-beta-D-glucans.</text>
        <dbReference type="EC" id="3.2.1.39"/>
    </reaction>
</comment>
<accession>A0A0A7CMH2</accession>
<evidence type="ECO:0000256" key="7">
    <source>
        <dbReference type="ARBA" id="ARBA00023180"/>
    </source>
</evidence>
<keyword evidence="7" id="KW-0325">Glycoprotein</keyword>
<evidence type="ECO:0000256" key="8">
    <source>
        <dbReference type="ARBA" id="ARBA00023277"/>
    </source>
</evidence>
<name>A0A0A7CMH2_9STRA</name>
<feature type="non-terminal residue" evidence="15">
    <location>
        <position position="416"/>
    </location>
</feature>
<dbReference type="SUPFAM" id="SSF51445">
    <property type="entry name" value="(Trans)glycosidases"/>
    <property type="match status" value="1"/>
</dbReference>
<keyword evidence="5" id="KW-0378">Hydrolase</keyword>